<dbReference type="PROSITE" id="PS51854">
    <property type="entry name" value="CSPG"/>
    <property type="match status" value="1"/>
</dbReference>
<keyword evidence="2" id="KW-1133">Transmembrane helix</keyword>
<evidence type="ECO:0000313" key="4">
    <source>
        <dbReference type="EMBL" id="VAW32506.1"/>
    </source>
</evidence>
<protein>
    <recommendedName>
        <fullName evidence="3">Cadherin domain-containing protein</fullName>
    </recommendedName>
</protein>
<gene>
    <name evidence="4" type="ORF">MNBD_CHLOROFLEXI01-62</name>
</gene>
<evidence type="ECO:0000259" key="3">
    <source>
        <dbReference type="PROSITE" id="PS50268"/>
    </source>
</evidence>
<name>A0A3B0VK68_9ZZZZ</name>
<dbReference type="InterPro" id="IPR002126">
    <property type="entry name" value="Cadherin-like_dom"/>
</dbReference>
<evidence type="ECO:0000256" key="1">
    <source>
        <dbReference type="ARBA" id="ARBA00022692"/>
    </source>
</evidence>
<dbReference type="PANTHER" id="PTHR24026:SF126">
    <property type="entry name" value="PROTOCADHERIN FAT 4"/>
    <property type="match status" value="1"/>
</dbReference>
<dbReference type="PROSITE" id="PS50268">
    <property type="entry name" value="CADHERIN_2"/>
    <property type="match status" value="6"/>
</dbReference>
<dbReference type="Gene3D" id="2.60.40.60">
    <property type="entry name" value="Cadherins"/>
    <property type="match status" value="6"/>
</dbReference>
<evidence type="ECO:0000256" key="2">
    <source>
        <dbReference type="ARBA" id="ARBA00022989"/>
    </source>
</evidence>
<feature type="domain" description="Cadherin" evidence="3">
    <location>
        <begin position="356"/>
        <end position="453"/>
    </location>
</feature>
<proteinExistence type="predicted"/>
<dbReference type="SUPFAM" id="SSF49313">
    <property type="entry name" value="Cadherin-like"/>
    <property type="match status" value="6"/>
</dbReference>
<feature type="domain" description="Cadherin" evidence="3">
    <location>
        <begin position="460"/>
        <end position="553"/>
    </location>
</feature>
<dbReference type="Gene3D" id="2.60.120.380">
    <property type="match status" value="1"/>
</dbReference>
<dbReference type="GO" id="GO:0005509">
    <property type="term" value="F:calcium ion binding"/>
    <property type="evidence" value="ECO:0007669"/>
    <property type="project" value="InterPro"/>
</dbReference>
<sequence length="879" mass="90823">MRRNRIPVVFAILLSMSVVVFWLGTVLADATIEINDGLTVAEGSVDNIISSTVLSATDGITGSPTAILTYTLVTTPTNGFLTLNGSPSLAVNDQFTQTAVNNNWLLYTHDDSEMLSDSFDFTVETSTTITNSTFLITITPVYDQIPVVDDQTFSVDENSVTGTAVDTIIATDLDAADALTYTIIGGNFGTPFAVGNITGNITVDSIAPLDFETNQFLTFTVQVEDLGVLTDTAVITVNLNDINEAPTISGGPFTITENVANGLFVGTVITSDVDVGDTFTYTITASDPAAAFAIGSSSGTITVSDSSLLDFETTPTFTLTVQIEDSGTLTDTADIVITLLDANDPPVLSAAGPFPLPENSPNGTLVGSAIIATDDDIGAGDVLTYTIAAGDPSSIFAIGGSSGQITVTNGSLLDFDTLPTSYNLTIQVIDNAGATDIEIVTINLTNVNEPPTISGGPFMLNENTANGISVGTVITSDVDAGDTFTYSITASDPAAAFAIGSSSGTITVSDSSLLDFETTPTFTLTVQIEDSGALTDTADIVINLDNANEIPTVNGNTFNIDENSANGTAVGTVSGSDPDAADMGNLTFGILSGNTAGAFAIANDGSNNGNITVANIIQLDFETNQSFTLGIIVTDMGGLNSTANVTININNLFDEAPTASNATFFAAEGSANGVVVGTVSATDPELASGDALTYAITSGNMGSVFAINSSSGQITVPDVSKLDSNSMPIFNLTVTVTDLGNLVDTAVITINVSPLPINTLYLPIILNNYPPIEPNNNCNQSFGIGTGTDYEFTADDTEDWYAVTLSSPGNLLVTLSSFEPAQGQLIVYAGPCSSLTALQNDGSSSTTKVVNLTGLAAGTYYIRVFSAPITNTTYTLRVN</sequence>
<feature type="domain" description="Cadherin" evidence="3">
    <location>
        <begin position="147"/>
        <end position="248"/>
    </location>
</feature>
<dbReference type="SUPFAM" id="SSF89260">
    <property type="entry name" value="Collagen-binding domain"/>
    <property type="match status" value="1"/>
</dbReference>
<dbReference type="InterPro" id="IPR039005">
    <property type="entry name" value="CSPG_rpt"/>
</dbReference>
<keyword evidence="2" id="KW-0472">Membrane</keyword>
<dbReference type="Pfam" id="PF16184">
    <property type="entry name" value="Cadherin_3"/>
    <property type="match status" value="1"/>
</dbReference>
<dbReference type="AlphaFoldDB" id="A0A3B0VK68"/>
<dbReference type="GO" id="GO:0007156">
    <property type="term" value="P:homophilic cell adhesion via plasma membrane adhesion molecules"/>
    <property type="evidence" value="ECO:0007669"/>
    <property type="project" value="InterPro"/>
</dbReference>
<feature type="domain" description="Cadherin" evidence="3">
    <location>
        <begin position="552"/>
        <end position="659"/>
    </location>
</feature>
<dbReference type="InterPro" id="IPR015919">
    <property type="entry name" value="Cadherin-like_sf"/>
</dbReference>
<dbReference type="EMBL" id="UOEU01000367">
    <property type="protein sequence ID" value="VAW32506.1"/>
    <property type="molecule type" value="Genomic_DNA"/>
</dbReference>
<feature type="domain" description="Cadherin" evidence="3">
    <location>
        <begin position="658"/>
        <end position="765"/>
    </location>
</feature>
<keyword evidence="1" id="KW-0812">Transmembrane</keyword>
<dbReference type="GO" id="GO:0005886">
    <property type="term" value="C:plasma membrane"/>
    <property type="evidence" value="ECO:0007669"/>
    <property type="project" value="UniProtKB-SubCell"/>
</dbReference>
<accession>A0A3B0VK68</accession>
<feature type="domain" description="Cadherin" evidence="3">
    <location>
        <begin position="247"/>
        <end position="348"/>
    </location>
</feature>
<dbReference type="PRINTS" id="PR00205">
    <property type="entry name" value="CADHERIN"/>
</dbReference>
<organism evidence="4">
    <name type="scientific">hydrothermal vent metagenome</name>
    <dbReference type="NCBI Taxonomy" id="652676"/>
    <lineage>
        <taxon>unclassified sequences</taxon>
        <taxon>metagenomes</taxon>
        <taxon>ecological metagenomes</taxon>
    </lineage>
</organism>
<dbReference type="SMART" id="SM00112">
    <property type="entry name" value="CA"/>
    <property type="match status" value="6"/>
</dbReference>
<dbReference type="Pfam" id="PF00028">
    <property type="entry name" value="Cadherin"/>
    <property type="match status" value="6"/>
</dbReference>
<reference evidence="4" key="1">
    <citation type="submission" date="2018-06" db="EMBL/GenBank/DDBJ databases">
        <authorList>
            <person name="Zhirakovskaya E."/>
        </authorList>
    </citation>
    <scope>NUCLEOTIDE SEQUENCE</scope>
</reference>
<dbReference type="CDD" id="cd11304">
    <property type="entry name" value="Cadherin_repeat"/>
    <property type="match status" value="6"/>
</dbReference>
<dbReference type="PANTHER" id="PTHR24026">
    <property type="entry name" value="FAT ATYPICAL CADHERIN-RELATED"/>
    <property type="match status" value="1"/>
</dbReference>